<evidence type="ECO:0000313" key="11">
    <source>
        <dbReference type="Proteomes" id="UP000564629"/>
    </source>
</evidence>
<feature type="binding site" evidence="5">
    <location>
        <position position="114"/>
    </location>
    <ligand>
        <name>substrate</name>
    </ligand>
</feature>
<dbReference type="PRINTS" id="PR00069">
    <property type="entry name" value="ALDKETRDTASE"/>
</dbReference>
<reference evidence="9 11" key="2">
    <citation type="submission" date="2020-08" db="EMBL/GenBank/DDBJ databases">
        <title>Sequencing the genomes of 1000 actinobacteria strains.</title>
        <authorList>
            <person name="Klenk H.-P."/>
        </authorList>
    </citation>
    <scope>NUCLEOTIDE SEQUENCE [LARGE SCALE GENOMIC DNA]</scope>
    <source>
        <strain evidence="9 11">DSM 9581</strain>
    </source>
</reference>
<dbReference type="InterPro" id="IPR036812">
    <property type="entry name" value="NAD(P)_OxRdtase_dom_sf"/>
</dbReference>
<sequence length="281" mass="30685">MTPTPVPPVPSVPLLDGTTVPQLGFGVFKVDDDGAEAAVAHALEAGYRLIDTAKLYGNEAGVGRAVRASGLAREDVFVTTKLWNDDQGRERTLAAFEASVERLDLGVPDLYLIHWPFPGQDLYAETWRTLVELRDAARVRSIGVSNFTPAHLRRVIDDSGVVPVLNQVELHPYLQQRELRAFHAEHGIVTEAWSPLGRDTGLLDDPVIVDVARAHGVTPAQAVLRWHLDLGTVVIPKSVTPERIRANIDVFGFALTAEDHERIATLDRGGRIGPDPDRLGA</sequence>
<accession>A0A511FC18</accession>
<dbReference type="PIRSF" id="PIRSF000097">
    <property type="entry name" value="AKR"/>
    <property type="match status" value="1"/>
</dbReference>
<dbReference type="PANTHER" id="PTHR43827:SF3">
    <property type="entry name" value="NADP-DEPENDENT OXIDOREDUCTASE DOMAIN-CONTAINING PROTEIN"/>
    <property type="match status" value="1"/>
</dbReference>
<dbReference type="InterPro" id="IPR023210">
    <property type="entry name" value="NADP_OxRdtase_dom"/>
</dbReference>
<protein>
    <submittedName>
        <fullName evidence="9">2,5-diketo-D-gluconate reductase A</fullName>
        <ecNumber evidence="9">1.1.1.346</ecNumber>
    </submittedName>
    <submittedName>
        <fullName evidence="8">Oxidoreductase</fullName>
    </submittedName>
</protein>
<dbReference type="Proteomes" id="UP000321723">
    <property type="component" value="Unassembled WGS sequence"/>
</dbReference>
<dbReference type="Pfam" id="PF00248">
    <property type="entry name" value="Aldo_ket_red"/>
    <property type="match status" value="1"/>
</dbReference>
<dbReference type="EMBL" id="JACHDN010000001">
    <property type="protein sequence ID" value="MBB5475267.1"/>
    <property type="molecule type" value="Genomic_DNA"/>
</dbReference>
<dbReference type="FunFam" id="3.20.20.100:FF:000002">
    <property type="entry name" value="2,5-diketo-D-gluconic acid reductase A"/>
    <property type="match status" value="1"/>
</dbReference>
<dbReference type="InterPro" id="IPR018170">
    <property type="entry name" value="Aldo/ket_reductase_CS"/>
</dbReference>
<keyword evidence="2" id="KW-0521">NADP</keyword>
<dbReference type="InterPro" id="IPR020471">
    <property type="entry name" value="AKR"/>
</dbReference>
<dbReference type="GO" id="GO:0016616">
    <property type="term" value="F:oxidoreductase activity, acting on the CH-OH group of donors, NAD or NADP as acceptor"/>
    <property type="evidence" value="ECO:0007669"/>
    <property type="project" value="UniProtKB-ARBA"/>
</dbReference>
<proteinExistence type="inferred from homology"/>
<dbReference type="PROSITE" id="PS00062">
    <property type="entry name" value="ALDOKETO_REDUCTASE_2"/>
    <property type="match status" value="1"/>
</dbReference>
<dbReference type="PROSITE" id="PS00798">
    <property type="entry name" value="ALDOKETO_REDUCTASE_1"/>
    <property type="match status" value="1"/>
</dbReference>
<comment type="similarity">
    <text evidence="1">Belongs to the aldo/keto reductase family.</text>
</comment>
<organism evidence="8 10">
    <name type="scientific">Cellulomonas hominis</name>
    <dbReference type="NCBI Taxonomy" id="156981"/>
    <lineage>
        <taxon>Bacteria</taxon>
        <taxon>Bacillati</taxon>
        <taxon>Actinomycetota</taxon>
        <taxon>Actinomycetes</taxon>
        <taxon>Micrococcales</taxon>
        <taxon>Cellulomonadaceae</taxon>
        <taxon>Cellulomonas</taxon>
    </lineage>
</organism>
<reference evidence="8 10" key="1">
    <citation type="submission" date="2019-07" db="EMBL/GenBank/DDBJ databases">
        <title>Whole genome shotgun sequence of Cellulomonas hominis NBRC 16055.</title>
        <authorList>
            <person name="Hosoyama A."/>
            <person name="Uohara A."/>
            <person name="Ohji S."/>
            <person name="Ichikawa N."/>
        </authorList>
    </citation>
    <scope>NUCLEOTIDE SEQUENCE [LARGE SCALE GENOMIC DNA]</scope>
    <source>
        <strain evidence="8 10">NBRC 16055</strain>
    </source>
</reference>
<evidence type="ECO:0000256" key="6">
    <source>
        <dbReference type="PIRSR" id="PIRSR000097-3"/>
    </source>
</evidence>
<keyword evidence="10" id="KW-1185">Reference proteome</keyword>
<keyword evidence="3 9" id="KW-0560">Oxidoreductase</keyword>
<evidence type="ECO:0000256" key="5">
    <source>
        <dbReference type="PIRSR" id="PIRSR000097-2"/>
    </source>
</evidence>
<evidence type="ECO:0000256" key="1">
    <source>
        <dbReference type="ARBA" id="ARBA00007905"/>
    </source>
</evidence>
<dbReference type="EMBL" id="BJVQ01000023">
    <property type="protein sequence ID" value="GEL46789.1"/>
    <property type="molecule type" value="Genomic_DNA"/>
</dbReference>
<dbReference type="EC" id="1.1.1.346" evidence="9"/>
<name>A0A511FC18_9CELL</name>
<feature type="site" description="Lowers pKa of active site Tyr" evidence="6">
    <location>
        <position position="81"/>
    </location>
</feature>
<evidence type="ECO:0000313" key="9">
    <source>
        <dbReference type="EMBL" id="MBB5475267.1"/>
    </source>
</evidence>
<evidence type="ECO:0000259" key="7">
    <source>
        <dbReference type="Pfam" id="PF00248"/>
    </source>
</evidence>
<dbReference type="PANTHER" id="PTHR43827">
    <property type="entry name" value="2,5-DIKETO-D-GLUCONIC ACID REDUCTASE"/>
    <property type="match status" value="1"/>
</dbReference>
<evidence type="ECO:0000313" key="8">
    <source>
        <dbReference type="EMBL" id="GEL46789.1"/>
    </source>
</evidence>
<dbReference type="PROSITE" id="PS00063">
    <property type="entry name" value="ALDOKETO_REDUCTASE_3"/>
    <property type="match status" value="1"/>
</dbReference>
<comment type="caution">
    <text evidence="8">The sequence shown here is derived from an EMBL/GenBank/DDBJ whole genome shotgun (WGS) entry which is preliminary data.</text>
</comment>
<evidence type="ECO:0000256" key="4">
    <source>
        <dbReference type="PIRSR" id="PIRSR000097-1"/>
    </source>
</evidence>
<evidence type="ECO:0000313" key="10">
    <source>
        <dbReference type="Proteomes" id="UP000321723"/>
    </source>
</evidence>
<feature type="active site" description="Proton donor" evidence="4">
    <location>
        <position position="56"/>
    </location>
</feature>
<gene>
    <name evidence="8" type="ORF">CHO01_19050</name>
    <name evidence="9" type="ORF">HNR08_004003</name>
</gene>
<dbReference type="RefSeq" id="WP_146837122.1">
    <property type="nucleotide sequence ID" value="NZ_BJVQ01000023.1"/>
</dbReference>
<feature type="domain" description="NADP-dependent oxidoreductase" evidence="7">
    <location>
        <begin position="29"/>
        <end position="266"/>
    </location>
</feature>
<evidence type="ECO:0000256" key="2">
    <source>
        <dbReference type="ARBA" id="ARBA00022857"/>
    </source>
</evidence>
<dbReference type="AlphaFoldDB" id="A0A511FC18"/>
<dbReference type="Gene3D" id="3.20.20.100">
    <property type="entry name" value="NADP-dependent oxidoreductase domain"/>
    <property type="match status" value="1"/>
</dbReference>
<evidence type="ECO:0000256" key="3">
    <source>
        <dbReference type="ARBA" id="ARBA00023002"/>
    </source>
</evidence>
<dbReference type="SUPFAM" id="SSF51430">
    <property type="entry name" value="NAD(P)-linked oxidoreductase"/>
    <property type="match status" value="1"/>
</dbReference>
<dbReference type="OrthoDB" id="9804790at2"/>
<dbReference type="Proteomes" id="UP000564629">
    <property type="component" value="Unassembled WGS sequence"/>
</dbReference>